<proteinExistence type="predicted"/>
<evidence type="ECO:0000313" key="1">
    <source>
        <dbReference type="EMBL" id="MFB9378617.1"/>
    </source>
</evidence>
<dbReference type="EMBL" id="JBHMDM010000007">
    <property type="protein sequence ID" value="MFB9378617.1"/>
    <property type="molecule type" value="Genomic_DNA"/>
</dbReference>
<comment type="caution">
    <text evidence="1">The sequence shown here is derived from an EMBL/GenBank/DDBJ whole genome shotgun (WGS) entry which is preliminary data.</text>
</comment>
<gene>
    <name evidence="1" type="ORF">ACFFVI_16765</name>
</gene>
<organism evidence="1 2">
    <name type="scientific">Kineococcus gynurae</name>
    <dbReference type="NCBI Taxonomy" id="452979"/>
    <lineage>
        <taxon>Bacteria</taxon>
        <taxon>Bacillati</taxon>
        <taxon>Actinomycetota</taxon>
        <taxon>Actinomycetes</taxon>
        <taxon>Kineosporiales</taxon>
        <taxon>Kineosporiaceae</taxon>
        <taxon>Kineococcus</taxon>
    </lineage>
</organism>
<name>A0ABV5LWZ5_9ACTN</name>
<keyword evidence="2" id="KW-1185">Reference proteome</keyword>
<sequence>MINGPTRWTLVEGPAFLESVHQITPDVKYFDTMMETITWTIARGADDPLVCPETEPPLRRARMELPWETPSILAVYFILDLPSRSAILQMAELQRGYLKPEDVEADWWTVMGLSNDDFGPYPSQE</sequence>
<reference evidence="1 2" key="1">
    <citation type="submission" date="2024-09" db="EMBL/GenBank/DDBJ databases">
        <authorList>
            <person name="Sun Q."/>
            <person name="Mori K."/>
        </authorList>
    </citation>
    <scope>NUCLEOTIDE SEQUENCE [LARGE SCALE GENOMIC DNA]</scope>
    <source>
        <strain evidence="1 2">TISTR 1856</strain>
    </source>
</reference>
<dbReference type="RefSeq" id="WP_380136700.1">
    <property type="nucleotide sequence ID" value="NZ_JBHLUI010000008.1"/>
</dbReference>
<dbReference type="Proteomes" id="UP001589748">
    <property type="component" value="Unassembled WGS sequence"/>
</dbReference>
<accession>A0ABV5LWZ5</accession>
<evidence type="ECO:0000313" key="2">
    <source>
        <dbReference type="Proteomes" id="UP001589748"/>
    </source>
</evidence>
<protein>
    <submittedName>
        <fullName evidence="1">Uncharacterized protein</fullName>
    </submittedName>
</protein>